<keyword evidence="1" id="KW-0812">Transmembrane</keyword>
<feature type="non-terminal residue" evidence="2">
    <location>
        <position position="38"/>
    </location>
</feature>
<gene>
    <name evidence="2" type="ORF">MHI_LOCUS629793</name>
</gene>
<protein>
    <submittedName>
        <fullName evidence="2">Uncharacterized protein</fullName>
    </submittedName>
</protein>
<comment type="caution">
    <text evidence="2">The sequence shown here is derived from an EMBL/GenBank/DDBJ whole genome shotgun (WGS) entry which is preliminary data.</text>
</comment>
<keyword evidence="3" id="KW-1185">Reference proteome</keyword>
<keyword evidence="1" id="KW-0472">Membrane</keyword>
<sequence>YRDIEFNILHIKDVINLLSLATNFIVILATNFIVVAVY</sequence>
<accession>A0A6V7H8T7</accession>
<organism evidence="2 3">
    <name type="scientific">Heterotrigona itama</name>
    <dbReference type="NCBI Taxonomy" id="395501"/>
    <lineage>
        <taxon>Eukaryota</taxon>
        <taxon>Metazoa</taxon>
        <taxon>Ecdysozoa</taxon>
        <taxon>Arthropoda</taxon>
        <taxon>Hexapoda</taxon>
        <taxon>Insecta</taxon>
        <taxon>Pterygota</taxon>
        <taxon>Neoptera</taxon>
        <taxon>Endopterygota</taxon>
        <taxon>Hymenoptera</taxon>
        <taxon>Apocrita</taxon>
        <taxon>Aculeata</taxon>
        <taxon>Apoidea</taxon>
        <taxon>Anthophila</taxon>
        <taxon>Apidae</taxon>
        <taxon>Heterotrigona</taxon>
    </lineage>
</organism>
<proteinExistence type="predicted"/>
<dbReference type="EMBL" id="CAJDYZ010009152">
    <property type="protein sequence ID" value="CAD1476261.1"/>
    <property type="molecule type" value="Genomic_DNA"/>
</dbReference>
<reference evidence="2" key="1">
    <citation type="submission" date="2020-07" db="EMBL/GenBank/DDBJ databases">
        <authorList>
            <person name="Nazaruddin N."/>
        </authorList>
    </citation>
    <scope>NUCLEOTIDE SEQUENCE</scope>
</reference>
<dbReference type="AlphaFoldDB" id="A0A6V7H8T7"/>
<dbReference type="Proteomes" id="UP000752696">
    <property type="component" value="Unassembled WGS sequence"/>
</dbReference>
<keyword evidence="1" id="KW-1133">Transmembrane helix</keyword>
<feature type="transmembrane region" description="Helical" evidence="1">
    <location>
        <begin position="15"/>
        <end position="37"/>
    </location>
</feature>
<evidence type="ECO:0000256" key="1">
    <source>
        <dbReference type="SAM" id="Phobius"/>
    </source>
</evidence>
<name>A0A6V7H8T7_9HYME</name>
<feature type="non-terminal residue" evidence="2">
    <location>
        <position position="1"/>
    </location>
</feature>
<evidence type="ECO:0000313" key="3">
    <source>
        <dbReference type="Proteomes" id="UP000752696"/>
    </source>
</evidence>
<evidence type="ECO:0000313" key="2">
    <source>
        <dbReference type="EMBL" id="CAD1476261.1"/>
    </source>
</evidence>